<dbReference type="SMART" id="SM00389">
    <property type="entry name" value="HOX"/>
    <property type="match status" value="1"/>
</dbReference>
<evidence type="ECO:0000313" key="11">
    <source>
        <dbReference type="Proteomes" id="UP000006352"/>
    </source>
</evidence>
<feature type="domain" description="Homeobox" evidence="9">
    <location>
        <begin position="37"/>
        <end position="97"/>
    </location>
</feature>
<dbReference type="HOGENOM" id="CLU_787793_0_0_1"/>
<keyword evidence="2" id="KW-0217">Developmental protein</keyword>
<organism evidence="10 11">
    <name type="scientific">Fibroporia radiculosa</name>
    <dbReference type="NCBI Taxonomy" id="599839"/>
    <lineage>
        <taxon>Eukaryota</taxon>
        <taxon>Fungi</taxon>
        <taxon>Dikarya</taxon>
        <taxon>Basidiomycota</taxon>
        <taxon>Agaricomycotina</taxon>
        <taxon>Agaricomycetes</taxon>
        <taxon>Polyporales</taxon>
        <taxon>Fibroporiaceae</taxon>
        <taxon>Fibroporia</taxon>
    </lineage>
</organism>
<dbReference type="CDD" id="cd00086">
    <property type="entry name" value="homeodomain"/>
    <property type="match status" value="1"/>
</dbReference>
<dbReference type="SUPFAM" id="SSF46689">
    <property type="entry name" value="Homeodomain-like"/>
    <property type="match status" value="1"/>
</dbReference>
<sequence length="379" mass="42504">MQTHHPPLLRTDSTSSISSLGSDVCPEVTGDADTRDLSERRTRRRFTNAQLMMLEHLYRQTTHPTRVQRDDLAKEGNMELRSVTVWFQNKRQTDRRNRNAPRKRANDGSTSFGSSPFSDITGKTIHSVRERMPSPCSSQTEDSESTLISSQRDPSRSPSPEDWPSPQRRLRKIASLPSHKLCLDHVVSLCEPRQPPRTPPRRSTAYSLVTPRRCGPAIWDTMPSSPPTPTCDINKDRVIIDFGRGRLKRMRTLEWACAAARVGGKDKKREIAPDMTAESDGALMLDLGGDTDNEMEVHEVVTPTSGKACTPRLERRWTDGMIRDADKENEPIQADIRLEGSGRKECEGLTDDRSSERKNCDQETMNAALVLCGLGNPAS</sequence>
<dbReference type="Proteomes" id="UP000006352">
    <property type="component" value="Unassembled WGS sequence"/>
</dbReference>
<keyword evidence="4 6" id="KW-0371">Homeobox</keyword>
<name>J4G776_9APHY</name>
<dbReference type="EMBL" id="HE797071">
    <property type="protein sequence ID" value="CCM02253.1"/>
    <property type="molecule type" value="Genomic_DNA"/>
</dbReference>
<dbReference type="PANTHER" id="PTHR45793">
    <property type="entry name" value="HOMEOBOX PROTEIN"/>
    <property type="match status" value="1"/>
</dbReference>
<comment type="subcellular location">
    <subcellularLocation>
        <location evidence="1 6 7">Nucleus</location>
    </subcellularLocation>
</comment>
<accession>J4G776</accession>
<dbReference type="OrthoDB" id="6159439at2759"/>
<keyword evidence="11" id="KW-1185">Reference proteome</keyword>
<evidence type="ECO:0000256" key="3">
    <source>
        <dbReference type="ARBA" id="ARBA00023125"/>
    </source>
</evidence>
<feature type="compositionally biased region" description="Low complexity" evidence="8">
    <location>
        <begin position="149"/>
        <end position="166"/>
    </location>
</feature>
<evidence type="ECO:0000256" key="7">
    <source>
        <dbReference type="RuleBase" id="RU000682"/>
    </source>
</evidence>
<proteinExistence type="predicted"/>
<dbReference type="STRING" id="599839.J4G776"/>
<protein>
    <recommendedName>
        <fullName evidence="9">Homeobox domain-containing protein</fullName>
    </recommendedName>
</protein>
<gene>
    <name evidence="10" type="ORF">FIBRA_04336</name>
</gene>
<dbReference type="GO" id="GO:0000981">
    <property type="term" value="F:DNA-binding transcription factor activity, RNA polymerase II-specific"/>
    <property type="evidence" value="ECO:0007669"/>
    <property type="project" value="TreeGrafter"/>
</dbReference>
<feature type="DNA-binding region" description="Homeobox" evidence="6">
    <location>
        <begin position="39"/>
        <end position="98"/>
    </location>
</feature>
<feature type="compositionally biased region" description="Polar residues" evidence="8">
    <location>
        <begin position="135"/>
        <end position="148"/>
    </location>
</feature>
<dbReference type="InterPro" id="IPR001356">
    <property type="entry name" value="HD"/>
</dbReference>
<evidence type="ECO:0000256" key="6">
    <source>
        <dbReference type="PROSITE-ProRule" id="PRU00108"/>
    </source>
</evidence>
<dbReference type="GeneID" id="24097164"/>
<feature type="region of interest" description="Disordered" evidence="8">
    <location>
        <begin position="1"/>
        <end position="42"/>
    </location>
</feature>
<dbReference type="PANTHER" id="PTHR45793:SF5">
    <property type="entry name" value="HOMEOTIC PROTEIN OCELLILESS"/>
    <property type="match status" value="1"/>
</dbReference>
<feature type="region of interest" description="Disordered" evidence="8">
    <location>
        <begin position="84"/>
        <end position="167"/>
    </location>
</feature>
<evidence type="ECO:0000256" key="1">
    <source>
        <dbReference type="ARBA" id="ARBA00004123"/>
    </source>
</evidence>
<dbReference type="PROSITE" id="PS50071">
    <property type="entry name" value="HOMEOBOX_2"/>
    <property type="match status" value="1"/>
</dbReference>
<keyword evidence="3 6" id="KW-0238">DNA-binding</keyword>
<dbReference type="InterPro" id="IPR009057">
    <property type="entry name" value="Homeodomain-like_sf"/>
</dbReference>
<evidence type="ECO:0000256" key="2">
    <source>
        <dbReference type="ARBA" id="ARBA00022473"/>
    </source>
</evidence>
<dbReference type="GO" id="GO:0000978">
    <property type="term" value="F:RNA polymerase II cis-regulatory region sequence-specific DNA binding"/>
    <property type="evidence" value="ECO:0007669"/>
    <property type="project" value="TreeGrafter"/>
</dbReference>
<evidence type="ECO:0000313" key="10">
    <source>
        <dbReference type="EMBL" id="CCM02253.1"/>
    </source>
</evidence>
<feature type="compositionally biased region" description="Low complexity" evidence="8">
    <location>
        <begin position="13"/>
        <end position="22"/>
    </location>
</feature>
<dbReference type="InParanoid" id="J4G776"/>
<reference evidence="10 11" key="1">
    <citation type="journal article" date="2012" name="Appl. Environ. Microbiol.">
        <title>Short-read sequencing for genomic analysis of the brown rot fungus Fibroporia radiculosa.</title>
        <authorList>
            <person name="Tang J.D."/>
            <person name="Perkins A.D."/>
            <person name="Sonstegard T.S."/>
            <person name="Schroeder S.G."/>
            <person name="Burgess S.C."/>
            <person name="Diehl S.V."/>
        </authorList>
    </citation>
    <scope>NUCLEOTIDE SEQUENCE [LARGE SCALE GENOMIC DNA]</scope>
    <source>
        <strain evidence="10 11">TFFH 294</strain>
    </source>
</reference>
<evidence type="ECO:0000256" key="5">
    <source>
        <dbReference type="ARBA" id="ARBA00023242"/>
    </source>
</evidence>
<feature type="compositionally biased region" description="Polar residues" evidence="8">
    <location>
        <begin position="107"/>
        <end position="118"/>
    </location>
</feature>
<evidence type="ECO:0000256" key="4">
    <source>
        <dbReference type="ARBA" id="ARBA00023155"/>
    </source>
</evidence>
<dbReference type="Gene3D" id="1.10.10.60">
    <property type="entry name" value="Homeodomain-like"/>
    <property type="match status" value="1"/>
</dbReference>
<dbReference type="GO" id="GO:0005634">
    <property type="term" value="C:nucleus"/>
    <property type="evidence" value="ECO:0007669"/>
    <property type="project" value="UniProtKB-SubCell"/>
</dbReference>
<dbReference type="Pfam" id="PF00046">
    <property type="entry name" value="Homeodomain"/>
    <property type="match status" value="1"/>
</dbReference>
<dbReference type="AlphaFoldDB" id="J4G776"/>
<dbReference type="RefSeq" id="XP_012181536.1">
    <property type="nucleotide sequence ID" value="XM_012326146.1"/>
</dbReference>
<evidence type="ECO:0000256" key="8">
    <source>
        <dbReference type="SAM" id="MobiDB-lite"/>
    </source>
</evidence>
<keyword evidence="5 6" id="KW-0539">Nucleus</keyword>
<evidence type="ECO:0000259" key="9">
    <source>
        <dbReference type="PROSITE" id="PS50071"/>
    </source>
</evidence>